<keyword evidence="2" id="KW-1185">Reference proteome</keyword>
<dbReference type="EMBL" id="CALNXK010000213">
    <property type="protein sequence ID" value="CAH3176501.1"/>
    <property type="molecule type" value="Genomic_DNA"/>
</dbReference>
<name>A0ABN8RB26_9CNID</name>
<dbReference type="Proteomes" id="UP001159405">
    <property type="component" value="Unassembled WGS sequence"/>
</dbReference>
<sequence length="121" mass="13807">NPQPHAVRSQHHWRATIFSSSTRKVTYRFFDLTEFNQAFARQNILSLKERYDPRQALLAAKSKAHGGAPKTRITCISNLVVGPGEGRATREVDLIWSLNLYNTAHLGKMCIRLYVSRIQLV</sequence>
<comment type="caution">
    <text evidence="1">The sequence shown here is derived from an EMBL/GenBank/DDBJ whole genome shotgun (WGS) entry which is preliminary data.</text>
</comment>
<accession>A0ABN8RB26</accession>
<evidence type="ECO:0000313" key="1">
    <source>
        <dbReference type="EMBL" id="CAH3176501.1"/>
    </source>
</evidence>
<reference evidence="1 2" key="1">
    <citation type="submission" date="2022-05" db="EMBL/GenBank/DDBJ databases">
        <authorList>
            <consortium name="Genoscope - CEA"/>
            <person name="William W."/>
        </authorList>
    </citation>
    <scope>NUCLEOTIDE SEQUENCE [LARGE SCALE GENOMIC DNA]</scope>
</reference>
<feature type="non-terminal residue" evidence="1">
    <location>
        <position position="1"/>
    </location>
</feature>
<organism evidence="1 2">
    <name type="scientific">Porites lobata</name>
    <dbReference type="NCBI Taxonomy" id="104759"/>
    <lineage>
        <taxon>Eukaryota</taxon>
        <taxon>Metazoa</taxon>
        <taxon>Cnidaria</taxon>
        <taxon>Anthozoa</taxon>
        <taxon>Hexacorallia</taxon>
        <taxon>Scleractinia</taxon>
        <taxon>Fungiina</taxon>
        <taxon>Poritidae</taxon>
        <taxon>Porites</taxon>
    </lineage>
</organism>
<protein>
    <submittedName>
        <fullName evidence="1">Uncharacterized protein</fullName>
    </submittedName>
</protein>
<evidence type="ECO:0000313" key="2">
    <source>
        <dbReference type="Proteomes" id="UP001159405"/>
    </source>
</evidence>
<gene>
    <name evidence="1" type="ORF">PLOB_00018204</name>
</gene>
<proteinExistence type="predicted"/>